<dbReference type="SUPFAM" id="SSF55874">
    <property type="entry name" value="ATPase domain of HSP90 chaperone/DNA topoisomerase II/histidine kinase"/>
    <property type="match status" value="1"/>
</dbReference>
<reference evidence="6 7" key="1">
    <citation type="submission" date="2018-01" db="EMBL/GenBank/DDBJ databases">
        <title>The draft genome sequence of Halioglobus japonicus S1-36.</title>
        <authorList>
            <person name="Du Z.-J."/>
            <person name="Shi M.-J."/>
        </authorList>
    </citation>
    <scope>NUCLEOTIDE SEQUENCE [LARGE SCALE GENOMIC DNA]</scope>
    <source>
        <strain evidence="6 7">S1-36</strain>
    </source>
</reference>
<dbReference type="GO" id="GO:0000155">
    <property type="term" value="F:phosphorelay sensor kinase activity"/>
    <property type="evidence" value="ECO:0007669"/>
    <property type="project" value="InterPro"/>
</dbReference>
<proteinExistence type="predicted"/>
<dbReference type="SMART" id="SM00388">
    <property type="entry name" value="HisKA"/>
    <property type="match status" value="1"/>
</dbReference>
<dbReference type="Pfam" id="PF02518">
    <property type="entry name" value="HATPase_c"/>
    <property type="match status" value="1"/>
</dbReference>
<evidence type="ECO:0000313" key="7">
    <source>
        <dbReference type="Proteomes" id="UP000235162"/>
    </source>
</evidence>
<feature type="domain" description="Histidine kinase" evidence="5">
    <location>
        <begin position="19"/>
        <end position="234"/>
    </location>
</feature>
<dbReference type="Gene3D" id="1.10.287.130">
    <property type="match status" value="1"/>
</dbReference>
<dbReference type="Proteomes" id="UP000235162">
    <property type="component" value="Unassembled WGS sequence"/>
</dbReference>
<dbReference type="GO" id="GO:0030295">
    <property type="term" value="F:protein kinase activator activity"/>
    <property type="evidence" value="ECO:0007669"/>
    <property type="project" value="TreeGrafter"/>
</dbReference>
<dbReference type="InterPro" id="IPR003661">
    <property type="entry name" value="HisK_dim/P_dom"/>
</dbReference>
<evidence type="ECO:0000256" key="2">
    <source>
        <dbReference type="ARBA" id="ARBA00012438"/>
    </source>
</evidence>
<dbReference type="RefSeq" id="WP_084198768.1">
    <property type="nucleotide sequence ID" value="NZ_BMYL01000002.1"/>
</dbReference>
<dbReference type="PANTHER" id="PTHR42878:SF15">
    <property type="entry name" value="BACTERIOPHYTOCHROME"/>
    <property type="match status" value="1"/>
</dbReference>
<evidence type="ECO:0000256" key="4">
    <source>
        <dbReference type="ARBA" id="ARBA00022777"/>
    </source>
</evidence>
<dbReference type="KEGG" id="hja:BST95_07630"/>
<protein>
    <recommendedName>
        <fullName evidence="2">histidine kinase</fullName>
        <ecNumber evidence="2">2.7.13.3</ecNumber>
    </recommendedName>
</protein>
<comment type="caution">
    <text evidence="6">The sequence shown here is derived from an EMBL/GenBank/DDBJ whole genome shotgun (WGS) entry which is preliminary data.</text>
</comment>
<dbReference type="GO" id="GO:0007234">
    <property type="term" value="P:osmosensory signaling via phosphorelay pathway"/>
    <property type="evidence" value="ECO:0007669"/>
    <property type="project" value="TreeGrafter"/>
</dbReference>
<dbReference type="InterPro" id="IPR036890">
    <property type="entry name" value="HATPase_C_sf"/>
</dbReference>
<dbReference type="PROSITE" id="PS50109">
    <property type="entry name" value="HIS_KIN"/>
    <property type="match status" value="1"/>
</dbReference>
<evidence type="ECO:0000256" key="3">
    <source>
        <dbReference type="ARBA" id="ARBA00022679"/>
    </source>
</evidence>
<keyword evidence="4" id="KW-0418">Kinase</keyword>
<dbReference type="SMART" id="SM00387">
    <property type="entry name" value="HATPase_c"/>
    <property type="match status" value="1"/>
</dbReference>
<dbReference type="InterPro" id="IPR050351">
    <property type="entry name" value="BphY/WalK/GraS-like"/>
</dbReference>
<dbReference type="EMBL" id="PKUR01000002">
    <property type="protein sequence ID" value="PLW86126.1"/>
    <property type="molecule type" value="Genomic_DNA"/>
</dbReference>
<keyword evidence="7" id="KW-1185">Reference proteome</keyword>
<comment type="catalytic activity">
    <reaction evidence="1">
        <text>ATP + protein L-histidine = ADP + protein N-phospho-L-histidine.</text>
        <dbReference type="EC" id="2.7.13.3"/>
    </reaction>
</comment>
<dbReference type="EC" id="2.7.13.3" evidence="2"/>
<evidence type="ECO:0000313" key="6">
    <source>
        <dbReference type="EMBL" id="PLW86126.1"/>
    </source>
</evidence>
<dbReference type="GO" id="GO:0000156">
    <property type="term" value="F:phosphorelay response regulator activity"/>
    <property type="evidence" value="ECO:0007669"/>
    <property type="project" value="TreeGrafter"/>
</dbReference>
<dbReference type="PANTHER" id="PTHR42878">
    <property type="entry name" value="TWO-COMPONENT HISTIDINE KINASE"/>
    <property type="match status" value="1"/>
</dbReference>
<dbReference type="InterPro" id="IPR003594">
    <property type="entry name" value="HATPase_dom"/>
</dbReference>
<organism evidence="6 7">
    <name type="scientific">Halioglobus japonicus</name>
    <dbReference type="NCBI Taxonomy" id="930805"/>
    <lineage>
        <taxon>Bacteria</taxon>
        <taxon>Pseudomonadati</taxon>
        <taxon>Pseudomonadota</taxon>
        <taxon>Gammaproteobacteria</taxon>
        <taxon>Cellvibrionales</taxon>
        <taxon>Halieaceae</taxon>
        <taxon>Halioglobus</taxon>
    </lineage>
</organism>
<evidence type="ECO:0000256" key="1">
    <source>
        <dbReference type="ARBA" id="ARBA00000085"/>
    </source>
</evidence>
<evidence type="ECO:0000259" key="5">
    <source>
        <dbReference type="PROSITE" id="PS50109"/>
    </source>
</evidence>
<name>A0AAP8ME26_9GAMM</name>
<dbReference type="Gene3D" id="3.30.565.10">
    <property type="entry name" value="Histidine kinase-like ATPase, C-terminal domain"/>
    <property type="match status" value="1"/>
</dbReference>
<accession>A0AAP8ME26</accession>
<sequence length="240" mass="26288">MSRLEPTNQTDIEQRLLYGLAHDMGAPLRSVVQFSGLLLDRLDSRLDDKERFWLELVAENGARSQTMLAALLHYTKLASERQEGQPIDVDQAIANVLSELQAKLREAGAVVHSKASNQYITGDRAQFEELLKHLLNNALTYQLTGNAAQIAISASSIANQFELLVEDNGIGVKPKDYEQISSLFSRLHGAEEYPGIGMGLAHCCRIVDLAGGHISFNHSALGGLAVHCRMPLRNQGDAPC</sequence>
<keyword evidence="3" id="KW-0808">Transferase</keyword>
<dbReference type="AlphaFoldDB" id="A0AAP8ME26"/>
<dbReference type="InterPro" id="IPR005467">
    <property type="entry name" value="His_kinase_dom"/>
</dbReference>
<dbReference type="InterPro" id="IPR036097">
    <property type="entry name" value="HisK_dim/P_sf"/>
</dbReference>
<dbReference type="SUPFAM" id="SSF47384">
    <property type="entry name" value="Homodimeric domain of signal transducing histidine kinase"/>
    <property type="match status" value="1"/>
</dbReference>
<gene>
    <name evidence="6" type="ORF">C0029_06665</name>
</gene>